<proteinExistence type="predicted"/>
<organism evidence="1 2">
    <name type="scientific">Mycobacterium tuberculosis</name>
    <dbReference type="NCBI Taxonomy" id="1773"/>
    <lineage>
        <taxon>Bacteria</taxon>
        <taxon>Bacillati</taxon>
        <taxon>Actinomycetota</taxon>
        <taxon>Actinomycetes</taxon>
        <taxon>Mycobacteriales</taxon>
        <taxon>Mycobacteriaceae</taxon>
        <taxon>Mycobacterium</taxon>
        <taxon>Mycobacterium tuberculosis complex</taxon>
    </lineage>
</organism>
<dbReference type="Proteomes" id="UP000039217">
    <property type="component" value="Unassembled WGS sequence"/>
</dbReference>
<dbReference type="AlphaFoldDB" id="A0A655EUR1"/>
<dbReference type="EMBL" id="CQQC01000690">
    <property type="protein sequence ID" value="CNV34264.1"/>
    <property type="molecule type" value="Genomic_DNA"/>
</dbReference>
<reference evidence="1 2" key="1">
    <citation type="submission" date="2015-03" db="EMBL/GenBank/DDBJ databases">
        <authorList>
            <consortium name="Pathogen Informatics"/>
        </authorList>
    </citation>
    <scope>NUCLEOTIDE SEQUENCE [LARGE SCALE GENOMIC DNA]</scope>
    <source>
        <strain evidence="1 2">D00501624</strain>
    </source>
</reference>
<sequence length="199" mass="20680">MVVALIEGLGEPGHPVYGVAEVRRRIGKGLRQGGQRFGQPLGVQPADRGGQIAKGVGQLVGRRGPLDRDRRIESAVPAGGDVEELAAQQALGFDCHFGAVSESDVGVDLELHQHARSVERDAGHLSHRIAGDLDGVAGAQPAGVGEIGGDPGALVEKRQPLVLQRGQRNGGDDDDADCADGQTVAFGEGFHFGAHRPLS</sequence>
<name>A0A655EUR1_MYCTX</name>
<gene>
    <name evidence="1" type="ORF">ERS007661_02116</name>
</gene>
<evidence type="ECO:0000313" key="2">
    <source>
        <dbReference type="Proteomes" id="UP000039217"/>
    </source>
</evidence>
<protein>
    <submittedName>
        <fullName evidence="1">Uncharacterized protein</fullName>
    </submittedName>
</protein>
<evidence type="ECO:0000313" key="1">
    <source>
        <dbReference type="EMBL" id="CNV34264.1"/>
    </source>
</evidence>
<accession>A0A655EUR1</accession>